<sequence length="73" mass="8062">MIGTFNDQVLKLSASMARKMESTFEQVEFPELSDEPEKDVARRVAAFNEIVAANNAIGESFGKLKASAVKKRN</sequence>
<organism evidence="1 2">
    <name type="scientific">Paraburkholderia steynii</name>
    <dbReference type="NCBI Taxonomy" id="1245441"/>
    <lineage>
        <taxon>Bacteria</taxon>
        <taxon>Pseudomonadati</taxon>
        <taxon>Pseudomonadota</taxon>
        <taxon>Betaproteobacteria</taxon>
        <taxon>Burkholderiales</taxon>
        <taxon>Burkholderiaceae</taxon>
        <taxon>Paraburkholderia</taxon>
    </lineage>
</organism>
<dbReference type="AlphaFoldDB" id="A0A4R0WYP6"/>
<comment type="caution">
    <text evidence="1">The sequence shown here is derived from an EMBL/GenBank/DDBJ whole genome shotgun (WGS) entry which is preliminary data.</text>
</comment>
<name>A0A4R0WYP6_9BURK</name>
<reference evidence="1 2" key="1">
    <citation type="submission" date="2017-02" db="EMBL/GenBank/DDBJ databases">
        <title>Paraburkholderia sophoroidis sp. nov. and Paraburkholderia steynii sp. nov. rhizobial symbionts of the fynbos legume Hypocalyptus sophoroides.</title>
        <authorList>
            <person name="Steenkamp E.T."/>
            <person name="Beukes C.W."/>
            <person name="Van Zyl E."/>
            <person name="Avontuur J."/>
            <person name="Chan W.Y."/>
            <person name="Hassen A."/>
            <person name="Palmer M."/>
            <person name="Mthombeni L."/>
            <person name="Phalane F."/>
            <person name="Sereme K."/>
            <person name="Venter S.N."/>
        </authorList>
    </citation>
    <scope>NUCLEOTIDE SEQUENCE [LARGE SCALE GENOMIC DNA]</scope>
    <source>
        <strain evidence="1 2">HC1.1ba</strain>
    </source>
</reference>
<gene>
    <name evidence="1" type="ORF">BZM27_54060</name>
</gene>
<protein>
    <submittedName>
        <fullName evidence="1">Uncharacterized protein</fullName>
    </submittedName>
</protein>
<dbReference type="Proteomes" id="UP000294200">
    <property type="component" value="Unassembled WGS sequence"/>
</dbReference>
<feature type="non-terminal residue" evidence="1">
    <location>
        <position position="73"/>
    </location>
</feature>
<proteinExistence type="predicted"/>
<evidence type="ECO:0000313" key="1">
    <source>
        <dbReference type="EMBL" id="TCG02674.1"/>
    </source>
</evidence>
<accession>A0A4R0WYP6</accession>
<keyword evidence="2" id="KW-1185">Reference proteome</keyword>
<dbReference type="EMBL" id="MWML01000874">
    <property type="protein sequence ID" value="TCG02674.1"/>
    <property type="molecule type" value="Genomic_DNA"/>
</dbReference>
<evidence type="ECO:0000313" key="2">
    <source>
        <dbReference type="Proteomes" id="UP000294200"/>
    </source>
</evidence>